<keyword evidence="1" id="KW-1133">Transmembrane helix</keyword>
<protein>
    <submittedName>
        <fullName evidence="2">Uncharacterized protein</fullName>
    </submittedName>
</protein>
<feature type="transmembrane region" description="Helical" evidence="1">
    <location>
        <begin position="46"/>
        <end position="64"/>
    </location>
</feature>
<evidence type="ECO:0000313" key="2">
    <source>
        <dbReference type="EMBL" id="VYT68228.1"/>
    </source>
</evidence>
<accession>A0A6N2YQX0</accession>
<feature type="transmembrane region" description="Helical" evidence="1">
    <location>
        <begin position="129"/>
        <end position="149"/>
    </location>
</feature>
<name>A0A6N2YQX0_9FIRM</name>
<sequence length="255" mass="29803">MSRRDDVNKMYKISSKISNIMKWLFGLNLLCSGVIVILNSKANTNVVIIAQILISVIYVILGIIDDNFFWYNAENSRTKTSIENGFGIEITELKTEGYYNNHISDNIVKFSVNAFESILFSKTTAEKMIFKEGFITGIAILVFISVCLIYKDYNIILIISQTVFSVYFIQEFIKLFVYKIRLEKLYDDFYKQLITIGIKCDEERKLLLSYAIEYEIIKAYYKVRLSPKIFSKHNDETTLEWDKIRKKIKVNDINN</sequence>
<organism evidence="2">
    <name type="scientific">Intestinibacter bartlettii</name>
    <dbReference type="NCBI Taxonomy" id="261299"/>
    <lineage>
        <taxon>Bacteria</taxon>
        <taxon>Bacillati</taxon>
        <taxon>Bacillota</taxon>
        <taxon>Clostridia</taxon>
        <taxon>Peptostreptococcales</taxon>
        <taxon>Peptostreptococcaceae</taxon>
        <taxon>Intestinibacter</taxon>
    </lineage>
</organism>
<proteinExistence type="predicted"/>
<feature type="transmembrane region" description="Helical" evidence="1">
    <location>
        <begin position="20"/>
        <end position="40"/>
    </location>
</feature>
<evidence type="ECO:0000256" key="1">
    <source>
        <dbReference type="SAM" id="Phobius"/>
    </source>
</evidence>
<reference evidence="2" key="1">
    <citation type="submission" date="2019-11" db="EMBL/GenBank/DDBJ databases">
        <authorList>
            <person name="Feng L."/>
        </authorList>
    </citation>
    <scope>NUCLEOTIDE SEQUENCE</scope>
    <source>
        <strain evidence="2">IbartlettiiLFYP30</strain>
    </source>
</reference>
<dbReference type="EMBL" id="CACRUE010000006">
    <property type="protein sequence ID" value="VYT68228.1"/>
    <property type="molecule type" value="Genomic_DNA"/>
</dbReference>
<gene>
    <name evidence="2" type="ORF">IBLFYP30_00902</name>
</gene>
<feature type="transmembrane region" description="Helical" evidence="1">
    <location>
        <begin position="155"/>
        <end position="177"/>
    </location>
</feature>
<dbReference type="AlphaFoldDB" id="A0A6N2YQX0"/>
<keyword evidence="1" id="KW-0812">Transmembrane</keyword>
<dbReference type="RefSeq" id="WP_024037088.1">
    <property type="nucleotide sequence ID" value="NZ_CACRUE010000006.1"/>
</dbReference>
<keyword evidence="1" id="KW-0472">Membrane</keyword>